<organism evidence="1 2">
    <name type="scientific">Ceratopteris richardii</name>
    <name type="common">Triangle waterfern</name>
    <dbReference type="NCBI Taxonomy" id="49495"/>
    <lineage>
        <taxon>Eukaryota</taxon>
        <taxon>Viridiplantae</taxon>
        <taxon>Streptophyta</taxon>
        <taxon>Embryophyta</taxon>
        <taxon>Tracheophyta</taxon>
        <taxon>Polypodiopsida</taxon>
        <taxon>Polypodiidae</taxon>
        <taxon>Polypodiales</taxon>
        <taxon>Pteridineae</taxon>
        <taxon>Pteridaceae</taxon>
        <taxon>Parkerioideae</taxon>
        <taxon>Ceratopteris</taxon>
    </lineage>
</organism>
<protein>
    <submittedName>
        <fullName evidence="1">Uncharacterized protein</fullName>
    </submittedName>
</protein>
<sequence>MECLLDGALLSVPSLRFSTSSVLFPRRTRKPSLIYCSRSNSNEHRERIRRAICCNSVRRHQRRRDRGFGTRTKELFRNAGNSGEAAKDLLANDDTVVFTLDPQNVKQRVENFTESAHRAVRTSTARVVTLSKGLVNDGRMLLNDLCSSVSVDRDKRVVITLRRSSIDFAVSALLWSSLFILAWKIICKVSEKYSWGWEENLRPRSVVKRDRSLGGREVLVGRNIVNIHNRRQWTGSLDDRGRKFNPLDAVKTSLSEKDFIDQNRGKPLRKADRELSEWWPSSPLSHVSSGSMGIKDAEQKASLVLRMIIEKRSAGKDFEADDILELYRIGKYSGSKVMFDSAYVRDSFYRAAINMTLSSCGRSGSPGSEMAGEKGAEFLAGLAHIIHLDAERAVVMVNAAVAARTRSTFLQAWAFHVQGKATEAKEALLQLSNILTVFPPGRDSPEMEMVAEGLAKHLSFDERSRLLESFLEAAGSLQEGVAVEALGLTQKQL</sequence>
<comment type="caution">
    <text evidence="1">The sequence shown here is derived from an EMBL/GenBank/DDBJ whole genome shotgun (WGS) entry which is preliminary data.</text>
</comment>
<dbReference type="EMBL" id="CM035409">
    <property type="protein sequence ID" value="KAH7439569.1"/>
    <property type="molecule type" value="Genomic_DNA"/>
</dbReference>
<dbReference type="Proteomes" id="UP000825935">
    <property type="component" value="Chromosome 4"/>
</dbReference>
<evidence type="ECO:0000313" key="2">
    <source>
        <dbReference type="Proteomes" id="UP000825935"/>
    </source>
</evidence>
<dbReference type="OrthoDB" id="1898167at2759"/>
<dbReference type="PANTHER" id="PTHR35830:SF1">
    <property type="entry name" value="OS05G0299200 PROTEIN"/>
    <property type="match status" value="1"/>
</dbReference>
<dbReference type="OMA" id="RICRMSG"/>
<name>A0A8T2V5N4_CERRI</name>
<gene>
    <name evidence="1" type="ORF">KP509_04G067400</name>
</gene>
<reference evidence="1" key="1">
    <citation type="submission" date="2021-08" db="EMBL/GenBank/DDBJ databases">
        <title>WGS assembly of Ceratopteris richardii.</title>
        <authorList>
            <person name="Marchant D.B."/>
            <person name="Chen G."/>
            <person name="Jenkins J."/>
            <person name="Shu S."/>
            <person name="Leebens-Mack J."/>
            <person name="Grimwood J."/>
            <person name="Schmutz J."/>
            <person name="Soltis P."/>
            <person name="Soltis D."/>
            <person name="Chen Z.-H."/>
        </authorList>
    </citation>
    <scope>NUCLEOTIDE SEQUENCE</scope>
    <source>
        <strain evidence="1">Whitten #5841</strain>
        <tissue evidence="1">Leaf</tissue>
    </source>
</reference>
<proteinExistence type="predicted"/>
<evidence type="ECO:0000313" key="1">
    <source>
        <dbReference type="EMBL" id="KAH7439569.1"/>
    </source>
</evidence>
<accession>A0A8T2V5N4</accession>
<dbReference type="AlphaFoldDB" id="A0A8T2V5N4"/>
<dbReference type="PANTHER" id="PTHR35830">
    <property type="entry name" value="OS05G0299200 PROTEIN"/>
    <property type="match status" value="1"/>
</dbReference>
<keyword evidence="2" id="KW-1185">Reference proteome</keyword>